<dbReference type="EMBL" id="VIGC01000028">
    <property type="protein sequence ID" value="TQE94081.1"/>
    <property type="molecule type" value="Genomic_DNA"/>
</dbReference>
<dbReference type="AlphaFoldDB" id="A0A540VBF7"/>
<dbReference type="Proteomes" id="UP000317371">
    <property type="component" value="Unassembled WGS sequence"/>
</dbReference>
<comment type="caution">
    <text evidence="1">The sequence shown here is derived from an EMBL/GenBank/DDBJ whole genome shotgun (WGS) entry which is preliminary data.</text>
</comment>
<sequence>MSTYSARENARKETIEAIVRRIADLNEQSLTQLSQYISYLKWQEELWHSLLDEEAQPGPDQVLIWQYDFLEGFPAARKVSTRQPDLMEIKVGMAHCGMVQQMALWEHPPVVGSAVCEYQIHVPSQVDTLRLRFGVGIRDGALMEGDNWCAFRIYVNGVRIWSTTKQTNEWERYIIDLPSLSGQDIVVQFVTDGLGDNRWNWAVWAEPMLLGYGPRQAT</sequence>
<keyword evidence="2" id="KW-1185">Reference proteome</keyword>
<gene>
    <name evidence="1" type="ORF">FKZ61_18510</name>
</gene>
<reference evidence="1 2" key="1">
    <citation type="submission" date="2019-06" db="EMBL/GenBank/DDBJ databases">
        <title>Genome sequence of Litorilinea aerophila BAA-2444.</title>
        <authorList>
            <person name="Maclea K.S."/>
            <person name="Maurais E.G."/>
            <person name="Iannazzi L.C."/>
        </authorList>
    </citation>
    <scope>NUCLEOTIDE SEQUENCE [LARGE SCALE GENOMIC DNA]</scope>
    <source>
        <strain evidence="1 2">ATCC BAA-2444</strain>
    </source>
</reference>
<dbReference type="InParanoid" id="A0A540VBF7"/>
<dbReference type="OrthoDB" id="5077666at2"/>
<proteinExistence type="predicted"/>
<evidence type="ECO:0000313" key="1">
    <source>
        <dbReference type="EMBL" id="TQE94081.1"/>
    </source>
</evidence>
<dbReference type="RefSeq" id="WP_141611648.1">
    <property type="nucleotide sequence ID" value="NZ_VIGC02000028.1"/>
</dbReference>
<accession>A0A540VBF7</accession>
<protein>
    <submittedName>
        <fullName evidence="1">Uncharacterized protein</fullName>
    </submittedName>
</protein>
<name>A0A540VBF7_9CHLR</name>
<organism evidence="1 2">
    <name type="scientific">Litorilinea aerophila</name>
    <dbReference type="NCBI Taxonomy" id="1204385"/>
    <lineage>
        <taxon>Bacteria</taxon>
        <taxon>Bacillati</taxon>
        <taxon>Chloroflexota</taxon>
        <taxon>Caldilineae</taxon>
        <taxon>Caldilineales</taxon>
        <taxon>Caldilineaceae</taxon>
        <taxon>Litorilinea</taxon>
    </lineage>
</organism>
<evidence type="ECO:0000313" key="2">
    <source>
        <dbReference type="Proteomes" id="UP000317371"/>
    </source>
</evidence>